<dbReference type="InterPro" id="IPR049704">
    <property type="entry name" value="Aminotrans_3_PPA_site"/>
</dbReference>
<dbReference type="InterPro" id="IPR005814">
    <property type="entry name" value="Aminotrans_3"/>
</dbReference>
<dbReference type="PROSITE" id="PS00600">
    <property type="entry name" value="AA_TRANSFER_CLASS_3"/>
    <property type="match status" value="1"/>
</dbReference>
<dbReference type="GO" id="GO:0030170">
    <property type="term" value="F:pyridoxal phosphate binding"/>
    <property type="evidence" value="ECO:0007669"/>
    <property type="project" value="InterPro"/>
</dbReference>
<dbReference type="InterPro" id="IPR015421">
    <property type="entry name" value="PyrdxlP-dep_Trfase_major"/>
</dbReference>
<evidence type="ECO:0000256" key="3">
    <source>
        <dbReference type="ARBA" id="ARBA00022576"/>
    </source>
</evidence>
<dbReference type="FunFam" id="3.40.640.10:FF:000014">
    <property type="entry name" value="Adenosylmethionine-8-amino-7-oxononanoate aminotransferase, probable"/>
    <property type="match status" value="1"/>
</dbReference>
<accession>A0A242MJK4</accession>
<gene>
    <name evidence="7" type="ORF">PAMC26577_24740</name>
</gene>
<dbReference type="EMBL" id="NBTZ01000102">
    <property type="protein sequence ID" value="OTP71143.1"/>
    <property type="molecule type" value="Genomic_DNA"/>
</dbReference>
<evidence type="ECO:0000256" key="1">
    <source>
        <dbReference type="ARBA" id="ARBA00001933"/>
    </source>
</evidence>
<dbReference type="CDD" id="cd00610">
    <property type="entry name" value="OAT_like"/>
    <property type="match status" value="1"/>
</dbReference>
<dbReference type="GO" id="GO:0009448">
    <property type="term" value="P:gamma-aminobutyric acid metabolic process"/>
    <property type="evidence" value="ECO:0007669"/>
    <property type="project" value="TreeGrafter"/>
</dbReference>
<evidence type="ECO:0000256" key="2">
    <source>
        <dbReference type="ARBA" id="ARBA00008954"/>
    </source>
</evidence>
<dbReference type="Pfam" id="PF00202">
    <property type="entry name" value="Aminotran_3"/>
    <property type="match status" value="1"/>
</dbReference>
<sequence length="469" mass="50704">MSFPVAGQAPDLNDLDRQFFFHPFTALSDHERNGPLVMVKGEGVWLEDNRGERYIDSMAGLWCVNIGYGRREIADAMHAQALKLPYYHTFASMSTDLPILLSQKLIEMSPVPMSKVFFGNSGSDANDTQVKLVWYYNNARGLPLKKKIIARRRGYHGVTVVTAGMTGLPGLHNGFDLPLSFIKHTTAPHRLWEAEPGQSDAEFVAKLANDLEQLILAEGPETVGAMIMEPVMGAGGVIVPPAGYYPAIQKILDKYDILLIADEVICGFGRLGAMFGTEAMGMKPDLITVAKGVTSAYVPLSASLVSEKVWQGIRAGSDKLGVFGHGFTYSGHPVAAAAALANLKLIEDENLVAQAGARGEVMHKHLREAFANHPAVGDVRGFGLIGAVEFVAERNPAKRFDPALKVGVRVAKAALANGLITRGLPDGDSIAFSPPFVISEEEIVEMVKRAKISVDTVFAELKAEGHWKG</sequence>
<dbReference type="AlphaFoldDB" id="A0A242MJK4"/>
<proteinExistence type="inferred from homology"/>
<comment type="cofactor">
    <cofactor evidence="1">
        <name>pyridoxal 5'-phosphate</name>
        <dbReference type="ChEBI" id="CHEBI:597326"/>
    </cofactor>
</comment>
<dbReference type="Proteomes" id="UP000195221">
    <property type="component" value="Unassembled WGS sequence"/>
</dbReference>
<comment type="similarity">
    <text evidence="2 6">Belongs to the class-III pyridoxal-phosphate-dependent aminotransferase family.</text>
</comment>
<keyword evidence="4 7" id="KW-0808">Transferase</keyword>
<dbReference type="InterPro" id="IPR015422">
    <property type="entry name" value="PyrdxlP-dep_Trfase_small"/>
</dbReference>
<dbReference type="NCBIfam" id="NF005682">
    <property type="entry name" value="PRK07480.1"/>
    <property type="match status" value="1"/>
</dbReference>
<name>A0A242MJK4_CABSO</name>
<dbReference type="Gene3D" id="3.40.640.10">
    <property type="entry name" value="Type I PLP-dependent aspartate aminotransferase-like (Major domain)"/>
    <property type="match status" value="1"/>
</dbReference>
<dbReference type="PANTHER" id="PTHR42684:SF3">
    <property type="entry name" value="ADENOSYLMETHIONINE-8-AMINO-7-OXONONANOATE AMINOTRANSFERASE"/>
    <property type="match status" value="1"/>
</dbReference>
<dbReference type="Gene3D" id="3.90.1150.10">
    <property type="entry name" value="Aspartate Aminotransferase, domain 1"/>
    <property type="match status" value="1"/>
</dbReference>
<organism evidence="7 8">
    <name type="scientific">Caballeronia sordidicola</name>
    <name type="common">Burkholderia sordidicola</name>
    <dbReference type="NCBI Taxonomy" id="196367"/>
    <lineage>
        <taxon>Bacteria</taxon>
        <taxon>Pseudomonadati</taxon>
        <taxon>Pseudomonadota</taxon>
        <taxon>Betaproteobacteria</taxon>
        <taxon>Burkholderiales</taxon>
        <taxon>Burkholderiaceae</taxon>
        <taxon>Caballeronia</taxon>
    </lineage>
</organism>
<dbReference type="PANTHER" id="PTHR42684">
    <property type="entry name" value="ADENOSYLMETHIONINE-8-AMINO-7-OXONONANOATE AMINOTRANSFERASE"/>
    <property type="match status" value="1"/>
</dbReference>
<keyword evidence="5 6" id="KW-0663">Pyridoxal phosphate</keyword>
<keyword evidence="3 7" id="KW-0032">Aminotransferase</keyword>
<evidence type="ECO:0000313" key="8">
    <source>
        <dbReference type="Proteomes" id="UP000195221"/>
    </source>
</evidence>
<evidence type="ECO:0000256" key="5">
    <source>
        <dbReference type="ARBA" id="ARBA00022898"/>
    </source>
</evidence>
<reference evidence="7 8" key="1">
    <citation type="submission" date="2017-03" db="EMBL/GenBank/DDBJ databases">
        <title>Genome analysis of strain PAMC 26577.</title>
        <authorList>
            <person name="Oh H.-M."/>
            <person name="Yang J.-A."/>
        </authorList>
    </citation>
    <scope>NUCLEOTIDE SEQUENCE [LARGE SCALE GENOMIC DNA]</scope>
    <source>
        <strain evidence="7 8">PAMC 26577</strain>
    </source>
</reference>
<protein>
    <submittedName>
        <fullName evidence="7">Gamma-aminobutyrate:alpha-ketoglutarate aminotransferase</fullName>
    </submittedName>
</protein>
<dbReference type="SUPFAM" id="SSF53383">
    <property type="entry name" value="PLP-dependent transferases"/>
    <property type="match status" value="1"/>
</dbReference>
<dbReference type="GO" id="GO:0004015">
    <property type="term" value="F:adenosylmethionine-8-amino-7-oxononanoate transaminase activity"/>
    <property type="evidence" value="ECO:0007669"/>
    <property type="project" value="TreeGrafter"/>
</dbReference>
<evidence type="ECO:0000256" key="4">
    <source>
        <dbReference type="ARBA" id="ARBA00022679"/>
    </source>
</evidence>
<evidence type="ECO:0000256" key="6">
    <source>
        <dbReference type="RuleBase" id="RU003560"/>
    </source>
</evidence>
<comment type="caution">
    <text evidence="7">The sequence shown here is derived from an EMBL/GenBank/DDBJ whole genome shotgun (WGS) entry which is preliminary data.</text>
</comment>
<dbReference type="GO" id="GO:0009102">
    <property type="term" value="P:biotin biosynthetic process"/>
    <property type="evidence" value="ECO:0007669"/>
    <property type="project" value="TreeGrafter"/>
</dbReference>
<dbReference type="InterPro" id="IPR015424">
    <property type="entry name" value="PyrdxlP-dep_Trfase"/>
</dbReference>
<evidence type="ECO:0000313" key="7">
    <source>
        <dbReference type="EMBL" id="OTP71143.1"/>
    </source>
</evidence>
<dbReference type="RefSeq" id="WP_075360383.1">
    <property type="nucleotide sequence ID" value="NZ_MSRG01000088.1"/>
</dbReference>
<dbReference type="NCBIfam" id="NF004767">
    <property type="entry name" value="PRK06105.1"/>
    <property type="match status" value="1"/>
</dbReference>